<dbReference type="EMBL" id="CM004478">
    <property type="protein sequence ID" value="OCT72822.1"/>
    <property type="molecule type" value="Genomic_DNA"/>
</dbReference>
<name>A0A974CGY9_XENLA</name>
<accession>A0A974CGY9</accession>
<gene>
    <name evidence="1" type="ORF">XELAEV_18035804mg</name>
</gene>
<protein>
    <submittedName>
        <fullName evidence="1">Uncharacterized protein</fullName>
    </submittedName>
</protein>
<proteinExistence type="predicted"/>
<sequence>MTDSWHLGIVTYTIQVNCVHVCILHSYPKFTVVGRSITNVGFITDILHVTGTMPLMTYNRSHDCFFS</sequence>
<evidence type="ECO:0000313" key="2">
    <source>
        <dbReference type="Proteomes" id="UP000694892"/>
    </source>
</evidence>
<organism evidence="1 2">
    <name type="scientific">Xenopus laevis</name>
    <name type="common">African clawed frog</name>
    <dbReference type="NCBI Taxonomy" id="8355"/>
    <lineage>
        <taxon>Eukaryota</taxon>
        <taxon>Metazoa</taxon>
        <taxon>Chordata</taxon>
        <taxon>Craniata</taxon>
        <taxon>Vertebrata</taxon>
        <taxon>Euteleostomi</taxon>
        <taxon>Amphibia</taxon>
        <taxon>Batrachia</taxon>
        <taxon>Anura</taxon>
        <taxon>Pipoidea</taxon>
        <taxon>Pipidae</taxon>
        <taxon>Xenopodinae</taxon>
        <taxon>Xenopus</taxon>
        <taxon>Xenopus</taxon>
    </lineage>
</organism>
<dbReference type="Proteomes" id="UP000694892">
    <property type="component" value="Chromosome 7L"/>
</dbReference>
<evidence type="ECO:0000313" key="1">
    <source>
        <dbReference type="EMBL" id="OCT72822.1"/>
    </source>
</evidence>
<dbReference type="AlphaFoldDB" id="A0A974CGY9"/>
<reference evidence="2" key="1">
    <citation type="journal article" date="2016" name="Nature">
        <title>Genome evolution in the allotetraploid frog Xenopus laevis.</title>
        <authorList>
            <person name="Session A.M."/>
            <person name="Uno Y."/>
            <person name="Kwon T."/>
            <person name="Chapman J.A."/>
            <person name="Toyoda A."/>
            <person name="Takahashi S."/>
            <person name="Fukui A."/>
            <person name="Hikosaka A."/>
            <person name="Suzuki A."/>
            <person name="Kondo M."/>
            <person name="van Heeringen S.J."/>
            <person name="Quigley I."/>
            <person name="Heinz S."/>
            <person name="Ogino H."/>
            <person name="Ochi H."/>
            <person name="Hellsten U."/>
            <person name="Lyons J.B."/>
            <person name="Simakov O."/>
            <person name="Putnam N."/>
            <person name="Stites J."/>
            <person name="Kuroki Y."/>
            <person name="Tanaka T."/>
            <person name="Michiue T."/>
            <person name="Watanabe M."/>
            <person name="Bogdanovic O."/>
            <person name="Lister R."/>
            <person name="Georgiou G."/>
            <person name="Paranjpe S.S."/>
            <person name="van Kruijsbergen I."/>
            <person name="Shu S."/>
            <person name="Carlson J."/>
            <person name="Kinoshita T."/>
            <person name="Ohta Y."/>
            <person name="Mawaribuchi S."/>
            <person name="Jenkins J."/>
            <person name="Grimwood J."/>
            <person name="Schmutz J."/>
            <person name="Mitros T."/>
            <person name="Mozaffari S.V."/>
            <person name="Suzuki Y."/>
            <person name="Haramoto Y."/>
            <person name="Yamamoto T.S."/>
            <person name="Takagi C."/>
            <person name="Heald R."/>
            <person name="Miller K."/>
            <person name="Haudenschild C."/>
            <person name="Kitzman J."/>
            <person name="Nakayama T."/>
            <person name="Izutsu Y."/>
            <person name="Robert J."/>
            <person name="Fortriede J."/>
            <person name="Burns K."/>
            <person name="Lotay V."/>
            <person name="Karimi K."/>
            <person name="Yasuoka Y."/>
            <person name="Dichmann D.S."/>
            <person name="Flajnik M.F."/>
            <person name="Houston D.W."/>
            <person name="Shendure J."/>
            <person name="DuPasquier L."/>
            <person name="Vize P.D."/>
            <person name="Zorn A.M."/>
            <person name="Ito M."/>
            <person name="Marcotte E.M."/>
            <person name="Wallingford J.B."/>
            <person name="Ito Y."/>
            <person name="Asashima M."/>
            <person name="Ueno N."/>
            <person name="Matsuda Y."/>
            <person name="Veenstra G.J."/>
            <person name="Fujiyama A."/>
            <person name="Harland R.M."/>
            <person name="Taira M."/>
            <person name="Rokhsar D.S."/>
        </authorList>
    </citation>
    <scope>NUCLEOTIDE SEQUENCE [LARGE SCALE GENOMIC DNA]</scope>
    <source>
        <strain evidence="2">J</strain>
    </source>
</reference>